<feature type="domain" description="ORC1/DEAH AAA+ ATPase" evidence="2">
    <location>
        <begin position="140"/>
        <end position="239"/>
    </location>
</feature>
<dbReference type="Proteomes" id="UP001598251">
    <property type="component" value="Unassembled WGS sequence"/>
</dbReference>
<reference evidence="3 4" key="1">
    <citation type="submission" date="2024-09" db="EMBL/GenBank/DDBJ databases">
        <title>The Natural Products Discovery Center: Release of the First 8490 Sequenced Strains for Exploring Actinobacteria Biosynthetic Diversity.</title>
        <authorList>
            <person name="Kalkreuter E."/>
            <person name="Kautsar S.A."/>
            <person name="Yang D."/>
            <person name="Bader C.D."/>
            <person name="Teijaro C.N."/>
            <person name="Fluegel L."/>
            <person name="Davis C.M."/>
            <person name="Simpson J.R."/>
            <person name="Lauterbach L."/>
            <person name="Steele A.D."/>
            <person name="Gui C."/>
            <person name="Meng S."/>
            <person name="Li G."/>
            <person name="Viehrig K."/>
            <person name="Ye F."/>
            <person name="Su P."/>
            <person name="Kiefer A.F."/>
            <person name="Nichols A."/>
            <person name="Cepeda A.J."/>
            <person name="Yan W."/>
            <person name="Fan B."/>
            <person name="Jiang Y."/>
            <person name="Adhikari A."/>
            <person name="Zheng C.-J."/>
            <person name="Schuster L."/>
            <person name="Cowan T.M."/>
            <person name="Smanski M.J."/>
            <person name="Chevrette M.G."/>
            <person name="De Carvalho L.P.S."/>
            <person name="Shen B."/>
        </authorList>
    </citation>
    <scope>NUCLEOTIDE SEQUENCE [LARGE SCALE GENOMIC DNA]</scope>
    <source>
        <strain evidence="3 4">NPDC058546</strain>
    </source>
</reference>
<dbReference type="InterPro" id="IPR049945">
    <property type="entry name" value="AAA_22"/>
</dbReference>
<name>A0ABW6EJ40_9ACTN</name>
<evidence type="ECO:0000313" key="4">
    <source>
        <dbReference type="Proteomes" id="UP001598251"/>
    </source>
</evidence>
<proteinExistence type="predicted"/>
<dbReference type="Pfam" id="PF13401">
    <property type="entry name" value="AAA_22"/>
    <property type="match status" value="1"/>
</dbReference>
<keyword evidence="4" id="KW-1185">Reference proteome</keyword>
<dbReference type="RefSeq" id="WP_382826464.1">
    <property type="nucleotide sequence ID" value="NZ_JBHXLY010000012.1"/>
</dbReference>
<organism evidence="3 4">
    <name type="scientific">Streptomyces sindenensis</name>
    <dbReference type="NCBI Taxonomy" id="67363"/>
    <lineage>
        <taxon>Bacteria</taxon>
        <taxon>Bacillati</taxon>
        <taxon>Actinomycetota</taxon>
        <taxon>Actinomycetes</taxon>
        <taxon>Kitasatosporales</taxon>
        <taxon>Streptomycetaceae</taxon>
        <taxon>Streptomyces</taxon>
    </lineage>
</organism>
<protein>
    <submittedName>
        <fullName evidence="3">AAA family ATPase</fullName>
    </submittedName>
</protein>
<dbReference type="EMBL" id="JBHXOF010000011">
    <property type="protein sequence ID" value="MFD4214998.1"/>
    <property type="molecule type" value="Genomic_DNA"/>
</dbReference>
<evidence type="ECO:0000259" key="2">
    <source>
        <dbReference type="Pfam" id="PF13401"/>
    </source>
</evidence>
<gene>
    <name evidence="3" type="ORF">ACFWSS_19135</name>
</gene>
<evidence type="ECO:0000313" key="3">
    <source>
        <dbReference type="EMBL" id="MFD4214998.1"/>
    </source>
</evidence>
<evidence type="ECO:0000256" key="1">
    <source>
        <dbReference type="SAM" id="MobiDB-lite"/>
    </source>
</evidence>
<sequence>MNPTTDTAGIAPLLAAGPPPDRTRVEGWQQWLRTRHAFRPAPRMTLAEHRALPARRRALYDLHRTATHVNLRLQETPMSVAVAKVLRTRLQNNALSFAPGTRVGLMVSGGGFQGKTETVCDAAAAFEELWREVHRQLAPHNEPVPGTRDVFVPVAYCRLPVKATPKALCASILDFYGAPHPKTLDGMIRAVRDSLRDHRTTALLLDDITRLRLHREDDQDTLDLVRELMDLNVTLVLIGVDIPRSGLLRGSYLDPATGQLIVPDLPRGRSHNPSAATQTERRFDLVGLDPFAYTTPGQIRAFVDHLAGIEDQLRLLRAQPGMLTGGHMPEYLYRRTSGVIGLLRRLIEDGCTEAMAGGEERLTVDLLDGTVLRPEQLGDLNAQAGELPDIPSTPRPHRRRRPTRGANTVFEDRGLPDAAGEAG</sequence>
<feature type="region of interest" description="Disordered" evidence="1">
    <location>
        <begin position="379"/>
        <end position="423"/>
    </location>
</feature>
<accession>A0ABW6EJ40</accession>
<comment type="caution">
    <text evidence="3">The sequence shown here is derived from an EMBL/GenBank/DDBJ whole genome shotgun (WGS) entry which is preliminary data.</text>
</comment>
<feature type="region of interest" description="Disordered" evidence="1">
    <location>
        <begin position="1"/>
        <end position="22"/>
    </location>
</feature>